<dbReference type="SMART" id="SM00342">
    <property type="entry name" value="HTH_ARAC"/>
    <property type="match status" value="1"/>
</dbReference>
<name>A0A840L3E2_9BURK</name>
<dbReference type="RefSeq" id="WP_184296805.1">
    <property type="nucleotide sequence ID" value="NZ_JACHLP010000002.1"/>
</dbReference>
<keyword evidence="3" id="KW-0010">Activator</keyword>
<protein>
    <submittedName>
        <fullName evidence="6">AraC-like DNA-binding protein</fullName>
    </submittedName>
</protein>
<dbReference type="PRINTS" id="PR00032">
    <property type="entry name" value="HTHARAC"/>
</dbReference>
<dbReference type="SUPFAM" id="SSF46689">
    <property type="entry name" value="Homeodomain-like"/>
    <property type="match status" value="1"/>
</dbReference>
<sequence>MPSSLPRYLDASAQTISSAVRHQVRTAMVRDDLVGWVMAGRKRLVTPAGEVRFAAGDVFLIPRLTQWDMLNEPPAGGRYEARVLSFAPGLLERFHRGFGQFAATPALQGCASTAADEDFRASFSHAFQALKAQQGEDAPSASAAMCEHRALEVLLLLAERGLVFAPAREMSWAERVRRLVGQRPQAPWALAEVAQAFHLSASSLQRRLAEESASFSQCMREVRLETAMALLQDPELQVSEVAARCGYDSHSRFSAAFRERFGFAPSHLRP</sequence>
<dbReference type="GO" id="GO:0000976">
    <property type="term" value="F:transcription cis-regulatory region binding"/>
    <property type="evidence" value="ECO:0007669"/>
    <property type="project" value="TreeGrafter"/>
</dbReference>
<reference evidence="6 7" key="1">
    <citation type="submission" date="2020-08" db="EMBL/GenBank/DDBJ databases">
        <title>Functional genomics of gut bacteria from endangered species of beetles.</title>
        <authorList>
            <person name="Carlos-Shanley C."/>
        </authorList>
    </citation>
    <scope>NUCLEOTIDE SEQUENCE [LARGE SCALE GENOMIC DNA]</scope>
    <source>
        <strain evidence="6 7">S00239</strain>
    </source>
</reference>
<feature type="domain" description="HTH araC/xylS-type" evidence="5">
    <location>
        <begin position="174"/>
        <end position="270"/>
    </location>
</feature>
<dbReference type="GO" id="GO:0005829">
    <property type="term" value="C:cytosol"/>
    <property type="evidence" value="ECO:0007669"/>
    <property type="project" value="TreeGrafter"/>
</dbReference>
<dbReference type="Gene3D" id="1.10.10.60">
    <property type="entry name" value="Homeodomain-like"/>
    <property type="match status" value="1"/>
</dbReference>
<dbReference type="Pfam" id="PF12833">
    <property type="entry name" value="HTH_18"/>
    <property type="match status" value="1"/>
</dbReference>
<evidence type="ECO:0000256" key="4">
    <source>
        <dbReference type="ARBA" id="ARBA00023163"/>
    </source>
</evidence>
<dbReference type="InterPro" id="IPR018062">
    <property type="entry name" value="HTH_AraC-typ_CS"/>
</dbReference>
<dbReference type="Proteomes" id="UP000562027">
    <property type="component" value="Unassembled WGS sequence"/>
</dbReference>
<accession>A0A840L3E2</accession>
<dbReference type="InterPro" id="IPR018060">
    <property type="entry name" value="HTH_AraC"/>
</dbReference>
<dbReference type="InterPro" id="IPR020449">
    <property type="entry name" value="Tscrpt_reg_AraC-type_HTH"/>
</dbReference>
<dbReference type="PROSITE" id="PS01124">
    <property type="entry name" value="HTH_ARAC_FAMILY_2"/>
    <property type="match status" value="1"/>
</dbReference>
<gene>
    <name evidence="6" type="ORF">HNP55_000981</name>
</gene>
<evidence type="ECO:0000259" key="5">
    <source>
        <dbReference type="PROSITE" id="PS01124"/>
    </source>
</evidence>
<organism evidence="6 7">
    <name type="scientific">Roseateles oligotrophus</name>
    <dbReference type="NCBI Taxonomy" id="1769250"/>
    <lineage>
        <taxon>Bacteria</taxon>
        <taxon>Pseudomonadati</taxon>
        <taxon>Pseudomonadota</taxon>
        <taxon>Betaproteobacteria</taxon>
        <taxon>Burkholderiales</taxon>
        <taxon>Sphaerotilaceae</taxon>
        <taxon>Roseateles</taxon>
    </lineage>
</organism>
<evidence type="ECO:0000256" key="2">
    <source>
        <dbReference type="ARBA" id="ARBA00023125"/>
    </source>
</evidence>
<dbReference type="PANTHER" id="PTHR47894:SF4">
    <property type="entry name" value="HTH-TYPE TRANSCRIPTIONAL REGULATOR GADX"/>
    <property type="match status" value="1"/>
</dbReference>
<dbReference type="InterPro" id="IPR003313">
    <property type="entry name" value="AraC-bd"/>
</dbReference>
<proteinExistence type="predicted"/>
<dbReference type="EMBL" id="JACHLP010000002">
    <property type="protein sequence ID" value="MBB4842466.1"/>
    <property type="molecule type" value="Genomic_DNA"/>
</dbReference>
<dbReference type="PANTHER" id="PTHR47894">
    <property type="entry name" value="HTH-TYPE TRANSCRIPTIONAL REGULATOR GADX"/>
    <property type="match status" value="1"/>
</dbReference>
<evidence type="ECO:0000256" key="3">
    <source>
        <dbReference type="ARBA" id="ARBA00023159"/>
    </source>
</evidence>
<evidence type="ECO:0000256" key="1">
    <source>
        <dbReference type="ARBA" id="ARBA00023015"/>
    </source>
</evidence>
<evidence type="ECO:0000313" key="7">
    <source>
        <dbReference type="Proteomes" id="UP000562027"/>
    </source>
</evidence>
<keyword evidence="2 6" id="KW-0238">DNA-binding</keyword>
<keyword evidence="1" id="KW-0805">Transcription regulation</keyword>
<dbReference type="PROSITE" id="PS00041">
    <property type="entry name" value="HTH_ARAC_FAMILY_1"/>
    <property type="match status" value="1"/>
</dbReference>
<dbReference type="AlphaFoldDB" id="A0A840L3E2"/>
<evidence type="ECO:0000313" key="6">
    <source>
        <dbReference type="EMBL" id="MBB4842466.1"/>
    </source>
</evidence>
<dbReference type="Pfam" id="PF02311">
    <property type="entry name" value="AraC_binding"/>
    <property type="match status" value="1"/>
</dbReference>
<dbReference type="InterPro" id="IPR009057">
    <property type="entry name" value="Homeodomain-like_sf"/>
</dbReference>
<keyword evidence="7" id="KW-1185">Reference proteome</keyword>
<keyword evidence="4" id="KW-0804">Transcription</keyword>
<comment type="caution">
    <text evidence="6">The sequence shown here is derived from an EMBL/GenBank/DDBJ whole genome shotgun (WGS) entry which is preliminary data.</text>
</comment>
<dbReference type="GO" id="GO:0003700">
    <property type="term" value="F:DNA-binding transcription factor activity"/>
    <property type="evidence" value="ECO:0007669"/>
    <property type="project" value="InterPro"/>
</dbReference>